<evidence type="ECO:0000313" key="19">
    <source>
        <dbReference type="Proteomes" id="UP001372834"/>
    </source>
</evidence>
<comment type="catalytic activity">
    <reaction evidence="10">
        <text>a 5'-end triphospho-ribonucleoside in mRNA + H2O = a 5'-end diphospho-ribonucleoside in mRNA + phosphate + H(+)</text>
        <dbReference type="Rhea" id="RHEA:67004"/>
        <dbReference type="Rhea" id="RHEA-COMP:17164"/>
        <dbReference type="Rhea" id="RHEA-COMP:17165"/>
        <dbReference type="ChEBI" id="CHEBI:15377"/>
        <dbReference type="ChEBI" id="CHEBI:15378"/>
        <dbReference type="ChEBI" id="CHEBI:43474"/>
        <dbReference type="ChEBI" id="CHEBI:167616"/>
        <dbReference type="ChEBI" id="CHEBI:167618"/>
        <dbReference type="EC" id="3.6.1.74"/>
    </reaction>
</comment>
<dbReference type="Pfam" id="PF03919">
    <property type="entry name" value="mRNA_cap_C"/>
    <property type="match status" value="1"/>
</dbReference>
<comment type="caution">
    <text evidence="16">The sequence shown here is derived from an EMBL/GenBank/DDBJ whole genome shotgun (WGS) entry which is preliminary data.</text>
</comment>
<feature type="compositionally biased region" description="Basic residues" evidence="14">
    <location>
        <begin position="253"/>
        <end position="267"/>
    </location>
</feature>
<evidence type="ECO:0000256" key="6">
    <source>
        <dbReference type="ARBA" id="ARBA00023042"/>
    </source>
</evidence>
<dbReference type="CDD" id="cd07895">
    <property type="entry name" value="Adenylation_mRNA_capping"/>
    <property type="match status" value="1"/>
</dbReference>
<dbReference type="EMBL" id="JAWJWF010000005">
    <property type="protein sequence ID" value="KAK6631965.1"/>
    <property type="molecule type" value="Genomic_DNA"/>
</dbReference>
<feature type="binding site" evidence="13">
    <location>
        <position position="339"/>
    </location>
    <ligand>
        <name>GTP</name>
        <dbReference type="ChEBI" id="CHEBI:37565"/>
    </ligand>
</feature>
<evidence type="ECO:0000256" key="13">
    <source>
        <dbReference type="PIRSR" id="PIRSR036958-3"/>
    </source>
</evidence>
<evidence type="ECO:0000256" key="14">
    <source>
        <dbReference type="SAM" id="MobiDB-lite"/>
    </source>
</evidence>
<dbReference type="Gene3D" id="3.90.190.10">
    <property type="entry name" value="Protein tyrosine phosphatase superfamily"/>
    <property type="match status" value="1"/>
</dbReference>
<dbReference type="GO" id="GO:0005524">
    <property type="term" value="F:ATP binding"/>
    <property type="evidence" value="ECO:0007669"/>
    <property type="project" value="InterPro"/>
</dbReference>
<keyword evidence="8 10" id="KW-0539">Nucleus</keyword>
<proteinExistence type="inferred from homology"/>
<evidence type="ECO:0000313" key="17">
    <source>
        <dbReference type="EMBL" id="KAK6631965.1"/>
    </source>
</evidence>
<dbReference type="InterPro" id="IPR013846">
    <property type="entry name" value="mRNA_cap_enzyme_C"/>
</dbReference>
<dbReference type="GO" id="GO:0005634">
    <property type="term" value="C:nucleus"/>
    <property type="evidence" value="ECO:0007669"/>
    <property type="project" value="UniProtKB-SubCell"/>
</dbReference>
<evidence type="ECO:0000259" key="15">
    <source>
        <dbReference type="PROSITE" id="PS50056"/>
    </source>
</evidence>
<evidence type="ECO:0000256" key="11">
    <source>
        <dbReference type="PIRSR" id="PIRSR036958-1"/>
    </source>
</evidence>
<dbReference type="PROSITE" id="PS50056">
    <property type="entry name" value="TYR_PHOSPHATASE_2"/>
    <property type="match status" value="1"/>
</dbReference>
<comment type="catalytic activity">
    <reaction evidence="9">
        <text>a 5'-end diphospho-ribonucleoside in mRNA + GTP + H(+) = a 5'-end (5'-triphosphoguanosine)-ribonucleoside in mRNA + diphosphate</text>
        <dbReference type="Rhea" id="RHEA:67012"/>
        <dbReference type="Rhea" id="RHEA-COMP:17165"/>
        <dbReference type="Rhea" id="RHEA-COMP:17166"/>
        <dbReference type="ChEBI" id="CHEBI:15378"/>
        <dbReference type="ChEBI" id="CHEBI:33019"/>
        <dbReference type="ChEBI" id="CHEBI:37565"/>
        <dbReference type="ChEBI" id="CHEBI:167616"/>
        <dbReference type="ChEBI" id="CHEBI:167617"/>
        <dbReference type="EC" id="2.7.7.50"/>
    </reaction>
    <physiologicalReaction direction="left-to-right" evidence="9">
        <dbReference type="Rhea" id="RHEA:67013"/>
    </physiologicalReaction>
</comment>
<evidence type="ECO:0000256" key="5">
    <source>
        <dbReference type="ARBA" id="ARBA00022741"/>
    </source>
</evidence>
<sequence>MSGHGSNKRRAYNSIPDRWLRCPRKSVRLLDDKFVIFKTPLNHDFDDQVPEECLFPVDFVFGAMKSYRLKLGLWIDLTYTSRFYNKEEVERHECKYVKIQCRGFGQTPSPEQTQTFMTICHNFISKHPLEVIGVHCTHGFNRSGFMLVSFLVEKYDWELKAALMKFSEARPPGIYKKDYLTELYKRYDDDEFVPEPPPLPDWCYDEEEEDNYRVPNEEEEDNDDNDDDEDDDDDESNENDDSRKMGGSSSSPRGKKRKTKHKRKKSEFRKKIPRFMDGVEGVIPAEEGVVERIQKHVQGLCRWKRTEFPGSQPVSMTVTNLSLLSMKPYAVSWKADGVRYLMYIQGRHDVFFIDRDNCVFRAKNVSFPSSQNLNQHLTGTLLDGEMVLDKVNGQTIPRYLVYDIVYLNNHPIGEQPFFPSRFRAIKKDVIEPRHRAMQTGLINRANEPFSIRAKDFLDVQFSAKFLSDKFCETLSHEPDGLIFQPATEPYTPGQYDSLLKWKPPSLNSVDFRLKITVENGMGLLQRKVGELYVGGMTARYGVLNNVKNLQDLNNKIIECKFENNSWVFMRERTDKSFPNSFETAESIAESIRNPVTQEMLLRYIETSRYIEMMPPPKAPPPRSHSSRHSRDHLPHH</sequence>
<keyword evidence="4 10" id="KW-0548">Nucleotidyltransferase</keyword>
<dbReference type="InterPro" id="IPR016130">
    <property type="entry name" value="Tyr_Pase_AS"/>
</dbReference>
<evidence type="ECO:0000256" key="7">
    <source>
        <dbReference type="ARBA" id="ARBA00023134"/>
    </source>
</evidence>
<dbReference type="FunFam" id="3.30.470.30:FF:000040">
    <property type="entry name" value="mRNA-capping enzyme"/>
    <property type="match status" value="1"/>
</dbReference>
<gene>
    <name evidence="16" type="ORF">RUM43_009017</name>
    <name evidence="17" type="ORF">RUM44_006995</name>
</gene>
<name>A0AAN8S486_POLSC</name>
<keyword evidence="6 10" id="KW-0506">mRNA capping</keyword>
<dbReference type="Proteomes" id="UP001372834">
    <property type="component" value="Unassembled WGS sequence"/>
</dbReference>
<evidence type="ECO:0000313" key="16">
    <source>
        <dbReference type="EMBL" id="KAK6623165.1"/>
    </source>
</evidence>
<dbReference type="Gene3D" id="3.30.470.30">
    <property type="entry name" value="DNA ligase/mRNA capping enzyme"/>
    <property type="match status" value="1"/>
</dbReference>
<dbReference type="AlphaFoldDB" id="A0AAN8S486"/>
<dbReference type="SUPFAM" id="SSF52799">
    <property type="entry name" value="(Phosphotyrosine protein) phosphatases II"/>
    <property type="match status" value="1"/>
</dbReference>
<feature type="compositionally biased region" description="Pro residues" evidence="14">
    <location>
        <begin position="613"/>
        <end position="622"/>
    </location>
</feature>
<dbReference type="GO" id="GO:0005525">
    <property type="term" value="F:GTP binding"/>
    <property type="evidence" value="ECO:0007669"/>
    <property type="project" value="UniProtKB-UniRule"/>
</dbReference>
<evidence type="ECO:0000256" key="9">
    <source>
        <dbReference type="ARBA" id="ARBA00044624"/>
    </source>
</evidence>
<evidence type="ECO:0000256" key="3">
    <source>
        <dbReference type="ARBA" id="ARBA00022679"/>
    </source>
</evidence>
<evidence type="ECO:0000256" key="2">
    <source>
        <dbReference type="ARBA" id="ARBA00022664"/>
    </source>
</evidence>
<keyword evidence="5 10" id="KW-0547">Nucleotide-binding</keyword>
<feature type="binding site" evidence="13">
    <location>
        <begin position="383"/>
        <end position="385"/>
    </location>
    <ligand>
        <name>GTP</name>
        <dbReference type="ChEBI" id="CHEBI:37565"/>
    </ligand>
</feature>
<dbReference type="CDD" id="cd17664">
    <property type="entry name" value="Mce1_N"/>
    <property type="match status" value="1"/>
</dbReference>
<feature type="binding site" evidence="13">
    <location>
        <begin position="570"/>
        <end position="575"/>
    </location>
    <ligand>
        <name>GTP</name>
        <dbReference type="ChEBI" id="CHEBI:37565"/>
    </ligand>
</feature>
<evidence type="ECO:0000256" key="1">
    <source>
        <dbReference type="ARBA" id="ARBA00004123"/>
    </source>
</evidence>
<accession>A0AAN8S486</accession>
<dbReference type="GO" id="GO:0140818">
    <property type="term" value="F:mRNA 5'-triphosphate monophosphatase activity"/>
    <property type="evidence" value="ECO:0007669"/>
    <property type="project" value="UniProtKB-EC"/>
</dbReference>
<dbReference type="InterPro" id="IPR029021">
    <property type="entry name" value="Prot-tyrosine_phosphatase-like"/>
</dbReference>
<dbReference type="Pfam" id="PF00782">
    <property type="entry name" value="DSPc"/>
    <property type="match status" value="1"/>
</dbReference>
<evidence type="ECO:0000256" key="12">
    <source>
        <dbReference type="PIRSR" id="PIRSR036958-2"/>
    </source>
</evidence>
<dbReference type="GO" id="GO:0004651">
    <property type="term" value="F:polynucleotide 5'-phosphatase activity"/>
    <property type="evidence" value="ECO:0007669"/>
    <property type="project" value="UniProtKB-UniRule"/>
</dbReference>
<dbReference type="FunFam" id="2.40.50.140:FF:000291">
    <property type="entry name" value="mRNA-capping enzyme"/>
    <property type="match status" value="1"/>
</dbReference>
<keyword evidence="3 10" id="KW-0808">Transferase</keyword>
<organism evidence="16 19">
    <name type="scientific">Polyplax serrata</name>
    <name type="common">Common mouse louse</name>
    <dbReference type="NCBI Taxonomy" id="468196"/>
    <lineage>
        <taxon>Eukaryota</taxon>
        <taxon>Metazoa</taxon>
        <taxon>Ecdysozoa</taxon>
        <taxon>Arthropoda</taxon>
        <taxon>Hexapoda</taxon>
        <taxon>Insecta</taxon>
        <taxon>Pterygota</taxon>
        <taxon>Neoptera</taxon>
        <taxon>Paraneoptera</taxon>
        <taxon>Psocodea</taxon>
        <taxon>Troctomorpha</taxon>
        <taxon>Phthiraptera</taxon>
        <taxon>Anoplura</taxon>
        <taxon>Polyplacidae</taxon>
        <taxon>Polyplax</taxon>
    </lineage>
</organism>
<dbReference type="InterPro" id="IPR001339">
    <property type="entry name" value="mRNA_cap_enzyme_adenylation"/>
</dbReference>
<evidence type="ECO:0000313" key="18">
    <source>
        <dbReference type="Proteomes" id="UP001359485"/>
    </source>
</evidence>
<feature type="active site" description="Phosphocysteine intermediate" evidence="11">
    <location>
        <position position="136"/>
    </location>
</feature>
<dbReference type="InterPro" id="IPR000340">
    <property type="entry name" value="Dual-sp_phosphatase_cat-dom"/>
</dbReference>
<dbReference type="EMBL" id="JAWJWE010000038">
    <property type="protein sequence ID" value="KAK6623165.1"/>
    <property type="molecule type" value="Genomic_DNA"/>
</dbReference>
<dbReference type="GO" id="GO:0004484">
    <property type="term" value="F:mRNA guanylyltransferase activity"/>
    <property type="evidence" value="ECO:0007669"/>
    <property type="project" value="UniProtKB-UniRule"/>
</dbReference>
<evidence type="ECO:0000256" key="4">
    <source>
        <dbReference type="ARBA" id="ARBA00022695"/>
    </source>
</evidence>
<dbReference type="SUPFAM" id="SSF56091">
    <property type="entry name" value="DNA ligase/mRNA capping enzyme, catalytic domain"/>
    <property type="match status" value="1"/>
</dbReference>
<dbReference type="InterPro" id="IPR051029">
    <property type="entry name" value="mRNA_Capping_Enz/RNA_Phosphat"/>
</dbReference>
<keyword evidence="2 10" id="KW-0507">mRNA processing</keyword>
<dbReference type="GO" id="GO:0004721">
    <property type="term" value="F:phosphoprotein phosphatase activity"/>
    <property type="evidence" value="ECO:0007669"/>
    <property type="project" value="UniProtKB-UniRule"/>
</dbReference>
<dbReference type="GO" id="GO:0006370">
    <property type="term" value="P:7-methylguanosine mRNA capping"/>
    <property type="evidence" value="ECO:0007669"/>
    <property type="project" value="UniProtKB-UniRule"/>
</dbReference>
<feature type="active site" description="N6-GMP-lysine intermediate" evidence="12">
    <location>
        <position position="334"/>
    </location>
</feature>
<feature type="region of interest" description="Disordered" evidence="14">
    <location>
        <begin position="611"/>
        <end position="636"/>
    </location>
</feature>
<comment type="function">
    <text evidence="10">Bifunctional mRNA-capping enzyme exhibiting RNA 5'-triphosphate monophosphatase activity in the N-terminal part and mRNA guanylyltransferase activity in the C-terminal part. Catalyzes the first two steps of cap formation: by removing the gamma-phosphate from the 5'-triphosphate end of nascent mRNA to yield a diphosphate end, and by transferring the GMP moiety of GTP to the 5'-diphosphate terminus of RNA via a covalent enzyme-GMP reaction intermediate.</text>
</comment>
<dbReference type="PANTHER" id="PTHR10367">
    <property type="entry name" value="MRNA-CAPPING ENZYME"/>
    <property type="match status" value="1"/>
</dbReference>
<feature type="region of interest" description="Disordered" evidence="14">
    <location>
        <begin position="190"/>
        <end position="267"/>
    </location>
</feature>
<keyword evidence="7 10" id="KW-0342">GTP-binding</keyword>
<dbReference type="PROSITE" id="PS00383">
    <property type="entry name" value="TYR_PHOSPHATASE_1"/>
    <property type="match status" value="1"/>
</dbReference>
<keyword evidence="18" id="KW-1185">Reference proteome</keyword>
<feature type="binding site" evidence="13">
    <location>
        <position position="355"/>
    </location>
    <ligand>
        <name>GTP</name>
        <dbReference type="ChEBI" id="CHEBI:37565"/>
    </ligand>
</feature>
<feature type="compositionally biased region" description="Acidic residues" evidence="14">
    <location>
        <begin position="217"/>
        <end position="239"/>
    </location>
</feature>
<protein>
    <recommendedName>
        <fullName evidence="10">mRNA-capping enzyme</fullName>
    </recommendedName>
    <domain>
        <recommendedName>
            <fullName evidence="10">mRNA 5'-triphosphate monophosphatase</fullName>
            <ecNumber evidence="10">3.6.1.74</ecNumber>
        </recommendedName>
        <alternativeName>
            <fullName evidence="10">mRNA 5'-phosphatase</fullName>
        </alternativeName>
    </domain>
    <domain>
        <recommendedName>
            <fullName evidence="10">mRNA guanylyltransferase</fullName>
            <ecNumber evidence="10">2.7.7.50</ecNumber>
        </recommendedName>
        <alternativeName>
            <fullName evidence="10">GTP--RNA guanylyltransferase</fullName>
            <shortName evidence="10">GTase</shortName>
        </alternativeName>
    </domain>
</protein>
<dbReference type="InterPro" id="IPR012340">
    <property type="entry name" value="NA-bd_OB-fold"/>
</dbReference>
<dbReference type="EC" id="3.6.1.74" evidence="10"/>
<evidence type="ECO:0000256" key="10">
    <source>
        <dbReference type="PIRNR" id="PIRNR036958"/>
    </source>
</evidence>
<comment type="similarity">
    <text evidence="10">In the C-terminal section; belongs to the eukaryotic GTase family.</text>
</comment>
<dbReference type="InterPro" id="IPR000387">
    <property type="entry name" value="Tyr_Pase_dom"/>
</dbReference>
<feature type="binding site" evidence="13">
    <location>
        <begin position="500"/>
        <end position="502"/>
    </location>
    <ligand>
        <name>GTP</name>
        <dbReference type="ChEBI" id="CHEBI:37565"/>
    </ligand>
</feature>
<dbReference type="Gene3D" id="3.30.1490.430">
    <property type="match status" value="1"/>
</dbReference>
<reference evidence="16 19" key="1">
    <citation type="submission" date="2023-10" db="EMBL/GenBank/DDBJ databases">
        <title>Genomes of two closely related lineages of the louse Polyplax serrata with different host specificities.</title>
        <authorList>
            <person name="Martinu J."/>
            <person name="Tarabai H."/>
            <person name="Stefka J."/>
            <person name="Hypsa V."/>
        </authorList>
    </citation>
    <scope>NUCLEOTIDE SEQUENCE [LARGE SCALE GENOMIC DNA]</scope>
    <source>
        <strain evidence="17">98ZLc_SE</strain>
        <strain evidence="16">HR10_N</strain>
    </source>
</reference>
<comment type="subcellular location">
    <subcellularLocation>
        <location evidence="1 10">Nucleus</location>
    </subcellularLocation>
</comment>
<feature type="domain" description="Tyrosine specific protein phosphatases" evidence="15">
    <location>
        <begin position="114"/>
        <end position="181"/>
    </location>
</feature>
<dbReference type="PIRSF" id="PIRSF036958">
    <property type="entry name" value="mRNA_capping_HCE"/>
    <property type="match status" value="1"/>
</dbReference>
<dbReference type="SUPFAM" id="SSF50249">
    <property type="entry name" value="Nucleic acid-binding proteins"/>
    <property type="match status" value="1"/>
</dbReference>
<dbReference type="EC" id="2.7.7.50" evidence="10"/>
<dbReference type="Gene3D" id="2.40.50.140">
    <property type="entry name" value="Nucleic acid-binding proteins"/>
    <property type="match status" value="1"/>
</dbReference>
<dbReference type="Pfam" id="PF01331">
    <property type="entry name" value="mRNA_cap_enzyme"/>
    <property type="match status" value="1"/>
</dbReference>
<keyword evidence="10" id="KW-0378">Hydrolase</keyword>
<dbReference type="FunFam" id="3.90.190.10:FF:000040">
    <property type="entry name" value="mRNA-capping enzyme"/>
    <property type="match status" value="1"/>
</dbReference>
<dbReference type="InterPro" id="IPR017074">
    <property type="entry name" value="mRNA_cap_enz_bifunc"/>
</dbReference>
<evidence type="ECO:0000256" key="8">
    <source>
        <dbReference type="ARBA" id="ARBA00023242"/>
    </source>
</evidence>
<feature type="compositionally biased region" description="Basic residues" evidence="14">
    <location>
        <begin position="624"/>
        <end position="636"/>
    </location>
</feature>
<dbReference type="Proteomes" id="UP001359485">
    <property type="component" value="Unassembled WGS sequence"/>
</dbReference>
<dbReference type="PANTHER" id="PTHR10367:SF17">
    <property type="entry name" value="MRNA-CAPPING ENZYME"/>
    <property type="match status" value="1"/>
</dbReference>
<comment type="similarity">
    <text evidence="10">In the N-terminal section; belongs to the non-receptor class of the protein-tyrosine phosphatase family.</text>
</comment>